<reference evidence="2 3" key="1">
    <citation type="submission" date="2020-02" db="EMBL/GenBank/DDBJ databases">
        <authorList>
            <person name="Ferguson B K."/>
        </authorList>
    </citation>
    <scope>NUCLEOTIDE SEQUENCE [LARGE SCALE GENOMIC DNA]</scope>
</reference>
<accession>A0A6H5IVQ9</accession>
<organism evidence="2 3">
    <name type="scientific">Trichogramma brassicae</name>
    <dbReference type="NCBI Taxonomy" id="86971"/>
    <lineage>
        <taxon>Eukaryota</taxon>
        <taxon>Metazoa</taxon>
        <taxon>Ecdysozoa</taxon>
        <taxon>Arthropoda</taxon>
        <taxon>Hexapoda</taxon>
        <taxon>Insecta</taxon>
        <taxon>Pterygota</taxon>
        <taxon>Neoptera</taxon>
        <taxon>Endopterygota</taxon>
        <taxon>Hymenoptera</taxon>
        <taxon>Apocrita</taxon>
        <taxon>Proctotrupomorpha</taxon>
        <taxon>Chalcidoidea</taxon>
        <taxon>Trichogrammatidae</taxon>
        <taxon>Trichogramma</taxon>
    </lineage>
</organism>
<feature type="compositionally biased region" description="Basic and acidic residues" evidence="1">
    <location>
        <begin position="71"/>
        <end position="84"/>
    </location>
</feature>
<proteinExistence type="predicted"/>
<protein>
    <submittedName>
        <fullName evidence="2">Uncharacterized protein</fullName>
    </submittedName>
</protein>
<dbReference type="AlphaFoldDB" id="A0A6H5IVQ9"/>
<name>A0A6H5IVQ9_9HYME</name>
<evidence type="ECO:0000313" key="2">
    <source>
        <dbReference type="EMBL" id="CAB0038942.1"/>
    </source>
</evidence>
<evidence type="ECO:0000256" key="1">
    <source>
        <dbReference type="SAM" id="MobiDB-lite"/>
    </source>
</evidence>
<dbReference type="EMBL" id="CADCXV010000928">
    <property type="protein sequence ID" value="CAB0038942.1"/>
    <property type="molecule type" value="Genomic_DNA"/>
</dbReference>
<sequence>MGFGPRDQRGLGRYIPIRHRGRWNRNLDGDRQAQLHIADGDLDLSLPGLRAHSRRRTGDNRQLARLRRSHVREPMRHTRGEISMRRTRRNFSPEITDKNFPEKEEVHDPQQQQQQ</sequence>
<evidence type="ECO:0000313" key="3">
    <source>
        <dbReference type="Proteomes" id="UP000479190"/>
    </source>
</evidence>
<dbReference type="Proteomes" id="UP000479190">
    <property type="component" value="Unassembled WGS sequence"/>
</dbReference>
<feature type="region of interest" description="Disordered" evidence="1">
    <location>
        <begin position="52"/>
        <end position="115"/>
    </location>
</feature>
<feature type="compositionally biased region" description="Basic and acidic residues" evidence="1">
    <location>
        <begin position="95"/>
        <end position="108"/>
    </location>
</feature>
<gene>
    <name evidence="2" type="ORF">TBRA_LOCUS10709</name>
</gene>
<keyword evidence="3" id="KW-1185">Reference proteome</keyword>